<evidence type="ECO:0000313" key="1">
    <source>
        <dbReference type="EMBL" id="KAF6236980.1"/>
    </source>
</evidence>
<comment type="caution">
    <text evidence="1">The sequence shown here is derived from an EMBL/GenBank/DDBJ whole genome shotgun (WGS) entry which is preliminary data.</text>
</comment>
<proteinExistence type="predicted"/>
<gene>
    <name evidence="1" type="ORF">HO173_004859</name>
</gene>
<dbReference type="AlphaFoldDB" id="A0A8H6L670"/>
<protein>
    <submittedName>
        <fullName evidence="1">Uncharacterized protein</fullName>
    </submittedName>
</protein>
<dbReference type="Proteomes" id="UP000578531">
    <property type="component" value="Unassembled WGS sequence"/>
</dbReference>
<dbReference type="OrthoDB" id="5272396at2759"/>
<dbReference type="RefSeq" id="XP_037166312.1">
    <property type="nucleotide sequence ID" value="XM_037306777.1"/>
</dbReference>
<sequence length="282" mass="33216">MQVMCGSLIRHVKNSQKMPKQPETQNRWFTLPREIRDMVYREVLCKKYLVQWSARWKRGKAVFNDDRPLFWFRGRHWSWRGLFWMIKRPLFWADIALLLTSQAISQEAIDIMYEGSSFCVYLGQQSIRWYRMTPLPPQQLLARMQNFEIGMCVCDTLDRTASETWFKNFDGSHTMRNTCRISFPCYYCLLELYDDHALFSRACRSLVGFKAVTITLQLPCAHADLEEELSELCNSMREGFKTALEPDLGPGRCYDVEHAFFLEFHPRKYLEDVQAVLPTSAG</sequence>
<evidence type="ECO:0000313" key="2">
    <source>
        <dbReference type="Proteomes" id="UP000578531"/>
    </source>
</evidence>
<dbReference type="EMBL" id="JACCJC010000016">
    <property type="protein sequence ID" value="KAF6236980.1"/>
    <property type="molecule type" value="Genomic_DNA"/>
</dbReference>
<organism evidence="1 2">
    <name type="scientific">Letharia columbiana</name>
    <dbReference type="NCBI Taxonomy" id="112416"/>
    <lineage>
        <taxon>Eukaryota</taxon>
        <taxon>Fungi</taxon>
        <taxon>Dikarya</taxon>
        <taxon>Ascomycota</taxon>
        <taxon>Pezizomycotina</taxon>
        <taxon>Lecanoromycetes</taxon>
        <taxon>OSLEUM clade</taxon>
        <taxon>Lecanoromycetidae</taxon>
        <taxon>Lecanorales</taxon>
        <taxon>Lecanorineae</taxon>
        <taxon>Parmeliaceae</taxon>
        <taxon>Letharia</taxon>
    </lineage>
</organism>
<keyword evidence="2" id="KW-1185">Reference proteome</keyword>
<dbReference type="GeneID" id="59286523"/>
<name>A0A8H6L670_9LECA</name>
<accession>A0A8H6L670</accession>
<reference evidence="1 2" key="1">
    <citation type="journal article" date="2020" name="Genomics">
        <title>Complete, high-quality genomes from long-read metagenomic sequencing of two wolf lichen thalli reveals enigmatic genome architecture.</title>
        <authorList>
            <person name="McKenzie S.K."/>
            <person name="Walston R.F."/>
            <person name="Allen J.L."/>
        </authorList>
    </citation>
    <scope>NUCLEOTIDE SEQUENCE [LARGE SCALE GENOMIC DNA]</scope>
    <source>
        <strain evidence="1">WasteWater2</strain>
    </source>
</reference>